<dbReference type="OrthoDB" id="10589050at2759"/>
<dbReference type="EMBL" id="CACRXK020003330">
    <property type="protein sequence ID" value="CAB3998350.1"/>
    <property type="molecule type" value="Genomic_DNA"/>
</dbReference>
<dbReference type="Proteomes" id="UP001152795">
    <property type="component" value="Unassembled WGS sequence"/>
</dbReference>
<proteinExistence type="predicted"/>
<comment type="caution">
    <text evidence="1">The sequence shown here is derived from an EMBL/GenBank/DDBJ whole genome shotgun (WGS) entry which is preliminary data.</text>
</comment>
<name>A0A7D9I6L3_PARCT</name>
<dbReference type="Gene3D" id="3.30.160.60">
    <property type="entry name" value="Classic Zinc Finger"/>
    <property type="match status" value="1"/>
</dbReference>
<organism evidence="1 2">
    <name type="scientific">Paramuricea clavata</name>
    <name type="common">Red gorgonian</name>
    <name type="synonym">Violescent sea-whip</name>
    <dbReference type="NCBI Taxonomy" id="317549"/>
    <lineage>
        <taxon>Eukaryota</taxon>
        <taxon>Metazoa</taxon>
        <taxon>Cnidaria</taxon>
        <taxon>Anthozoa</taxon>
        <taxon>Octocorallia</taxon>
        <taxon>Malacalcyonacea</taxon>
        <taxon>Plexauridae</taxon>
        <taxon>Paramuricea</taxon>
    </lineage>
</organism>
<evidence type="ECO:0000313" key="1">
    <source>
        <dbReference type="EMBL" id="CAB3998350.1"/>
    </source>
</evidence>
<sequence length="61" mass="7185">MDFEVVMIEVQNSHEEVEGNKQFPCDFCEKICKSKGGLTKHQYPSETLYYKLKERRAKNTV</sequence>
<reference evidence="1" key="1">
    <citation type="submission" date="2020-04" db="EMBL/GenBank/DDBJ databases">
        <authorList>
            <person name="Alioto T."/>
            <person name="Alioto T."/>
            <person name="Gomez Garrido J."/>
        </authorList>
    </citation>
    <scope>NUCLEOTIDE SEQUENCE</scope>
    <source>
        <strain evidence="1">A484AB</strain>
    </source>
</reference>
<protein>
    <submittedName>
        <fullName evidence="1">Uncharacterized protein</fullName>
    </submittedName>
</protein>
<gene>
    <name evidence="1" type="ORF">PACLA_8A038553</name>
</gene>
<evidence type="ECO:0000313" key="2">
    <source>
        <dbReference type="Proteomes" id="UP001152795"/>
    </source>
</evidence>
<accession>A0A7D9I6L3</accession>
<dbReference type="AlphaFoldDB" id="A0A7D9I6L3"/>
<keyword evidence="2" id="KW-1185">Reference proteome</keyword>